<dbReference type="Pfam" id="PF01189">
    <property type="entry name" value="Methyltr_RsmB-F"/>
    <property type="match status" value="1"/>
</dbReference>
<dbReference type="GO" id="GO:0001510">
    <property type="term" value="P:RNA methylation"/>
    <property type="evidence" value="ECO:0007669"/>
    <property type="project" value="InterPro"/>
</dbReference>
<name>A0A5C7FGY8_9BACT</name>
<keyword evidence="4 5" id="KW-0694">RNA-binding</keyword>
<evidence type="ECO:0000256" key="4">
    <source>
        <dbReference type="ARBA" id="ARBA00022884"/>
    </source>
</evidence>
<dbReference type="EMBL" id="VOXD01000012">
    <property type="protein sequence ID" value="TXF89664.1"/>
    <property type="molecule type" value="Genomic_DNA"/>
</dbReference>
<gene>
    <name evidence="7" type="ORF">FUA23_09445</name>
</gene>
<dbReference type="Gene3D" id="3.40.50.150">
    <property type="entry name" value="Vaccinia Virus protein VP39"/>
    <property type="match status" value="1"/>
</dbReference>
<dbReference type="Proteomes" id="UP000321907">
    <property type="component" value="Unassembled WGS sequence"/>
</dbReference>
<feature type="binding site" evidence="5">
    <location>
        <position position="300"/>
    </location>
    <ligand>
        <name>S-adenosyl-L-methionine</name>
        <dbReference type="ChEBI" id="CHEBI:59789"/>
    </ligand>
</feature>
<organism evidence="7 8">
    <name type="scientific">Neolewinella aurantiaca</name>
    <dbReference type="NCBI Taxonomy" id="2602767"/>
    <lineage>
        <taxon>Bacteria</taxon>
        <taxon>Pseudomonadati</taxon>
        <taxon>Bacteroidota</taxon>
        <taxon>Saprospiria</taxon>
        <taxon>Saprospirales</taxon>
        <taxon>Lewinellaceae</taxon>
        <taxon>Neolewinella</taxon>
    </lineage>
</organism>
<evidence type="ECO:0000256" key="5">
    <source>
        <dbReference type="PROSITE-ProRule" id="PRU01023"/>
    </source>
</evidence>
<dbReference type="InterPro" id="IPR049560">
    <property type="entry name" value="MeTrfase_RsmB-F_NOP2_cat"/>
</dbReference>
<dbReference type="InterPro" id="IPR001678">
    <property type="entry name" value="MeTrfase_RsmB-F_NOP2_dom"/>
</dbReference>
<protein>
    <submittedName>
        <fullName evidence="7">Methyltransferase domain-containing protein</fullName>
    </submittedName>
</protein>
<evidence type="ECO:0000256" key="1">
    <source>
        <dbReference type="ARBA" id="ARBA00022603"/>
    </source>
</evidence>
<evidence type="ECO:0000256" key="2">
    <source>
        <dbReference type="ARBA" id="ARBA00022679"/>
    </source>
</evidence>
<reference evidence="7 8" key="1">
    <citation type="submission" date="2019-08" db="EMBL/GenBank/DDBJ databases">
        <title>Lewinella sp. strain SSH13 Genome sequencing and assembly.</title>
        <authorList>
            <person name="Kim I."/>
        </authorList>
    </citation>
    <scope>NUCLEOTIDE SEQUENCE [LARGE SCALE GENOMIC DNA]</scope>
    <source>
        <strain evidence="7 8">SSH13</strain>
    </source>
</reference>
<dbReference type="PANTHER" id="PTHR22807">
    <property type="entry name" value="NOP2 YEAST -RELATED NOL1/NOP2/FMU SUN DOMAIN-CONTAINING"/>
    <property type="match status" value="1"/>
</dbReference>
<dbReference type="Gene3D" id="3.30.70.1170">
    <property type="entry name" value="Sun protein, domain 3"/>
    <property type="match status" value="1"/>
</dbReference>
<sequence>MDRLYPAHIEAIAEALSNIFGENKYADREIARVLQADKRRGSKDRAFIAEHTYGVVRNYRLLRHVMGGSKPKKREDWWRLIGIHLLSEGYELPEWREFGDFDEEELKSRWDEAKAIRALRESIPDWLDKVGEEQLGEELWTSTLAALNEQAPVALRANTLKTTPEELAGVLASDGIGTEPISANGLLVTERKNLFATKAFKQGLFEVQDFSSQQAAPTLEVEPGQTVIDACAGAGGKSLHLAALMQNKGRLISLDIHEWKLNELKKRARRNGVSNLETRPITSTKVIKRLSGKADRLLLDVPCSGLGVLRRNPDAKWKLSQDFIDRVVKEQTEIITSYSRMVKPGGKMVYATCSILPQENDAQVDAFLASPAGEGWTLEHKHTFLPQVEGFDGFFVSRLVKE</sequence>
<keyword evidence="8" id="KW-1185">Reference proteome</keyword>
<comment type="similarity">
    <text evidence="5">Belongs to the class I-like SAM-binding methyltransferase superfamily. RsmB/NOP family.</text>
</comment>
<proteinExistence type="inferred from homology"/>
<comment type="caution">
    <text evidence="7">The sequence shown here is derived from an EMBL/GenBank/DDBJ whole genome shotgun (WGS) entry which is preliminary data.</text>
</comment>
<dbReference type="OrthoDB" id="9810297at2"/>
<dbReference type="GO" id="GO:0008173">
    <property type="term" value="F:RNA methyltransferase activity"/>
    <property type="evidence" value="ECO:0007669"/>
    <property type="project" value="InterPro"/>
</dbReference>
<evidence type="ECO:0000256" key="3">
    <source>
        <dbReference type="ARBA" id="ARBA00022691"/>
    </source>
</evidence>
<evidence type="ECO:0000313" key="7">
    <source>
        <dbReference type="EMBL" id="TXF89664.1"/>
    </source>
</evidence>
<comment type="caution">
    <text evidence="5">Lacks conserved residue(s) required for the propagation of feature annotation.</text>
</comment>
<dbReference type="InterPro" id="IPR054728">
    <property type="entry name" value="RsmB-like_ferredoxin"/>
</dbReference>
<keyword evidence="1 5" id="KW-0489">Methyltransferase</keyword>
<dbReference type="Pfam" id="PF22458">
    <property type="entry name" value="RsmF-B_ferredox"/>
    <property type="match status" value="1"/>
</dbReference>
<accession>A0A5C7FGY8</accession>
<evidence type="ECO:0000313" key="8">
    <source>
        <dbReference type="Proteomes" id="UP000321907"/>
    </source>
</evidence>
<dbReference type="PANTHER" id="PTHR22807:SF53">
    <property type="entry name" value="RIBOSOMAL RNA SMALL SUBUNIT METHYLTRANSFERASE B-RELATED"/>
    <property type="match status" value="1"/>
</dbReference>
<feature type="binding site" evidence="5">
    <location>
        <position position="255"/>
    </location>
    <ligand>
        <name>S-adenosyl-L-methionine</name>
        <dbReference type="ChEBI" id="CHEBI:59789"/>
    </ligand>
</feature>
<dbReference type="PROSITE" id="PS51686">
    <property type="entry name" value="SAM_MT_RSMB_NOP"/>
    <property type="match status" value="1"/>
</dbReference>
<dbReference type="PRINTS" id="PR02008">
    <property type="entry name" value="RCMTFAMILY"/>
</dbReference>
<feature type="active site" description="Nucleophile" evidence="5">
    <location>
        <position position="353"/>
    </location>
</feature>
<dbReference type="CDD" id="cd02440">
    <property type="entry name" value="AdoMet_MTases"/>
    <property type="match status" value="1"/>
</dbReference>
<keyword evidence="2 5" id="KW-0808">Transferase</keyword>
<dbReference type="SUPFAM" id="SSF53335">
    <property type="entry name" value="S-adenosyl-L-methionine-dependent methyltransferases"/>
    <property type="match status" value="1"/>
</dbReference>
<dbReference type="GO" id="GO:0003723">
    <property type="term" value="F:RNA binding"/>
    <property type="evidence" value="ECO:0007669"/>
    <property type="project" value="UniProtKB-UniRule"/>
</dbReference>
<keyword evidence="3 5" id="KW-0949">S-adenosyl-L-methionine</keyword>
<dbReference type="RefSeq" id="WP_147930494.1">
    <property type="nucleotide sequence ID" value="NZ_VOXD01000012.1"/>
</dbReference>
<dbReference type="AlphaFoldDB" id="A0A5C7FGY8"/>
<feature type="domain" description="SAM-dependent MTase RsmB/NOP-type" evidence="6">
    <location>
        <begin position="143"/>
        <end position="402"/>
    </location>
</feature>
<dbReference type="InterPro" id="IPR023267">
    <property type="entry name" value="RCMT"/>
</dbReference>
<evidence type="ECO:0000259" key="6">
    <source>
        <dbReference type="PROSITE" id="PS51686"/>
    </source>
</evidence>
<dbReference type="InterPro" id="IPR029063">
    <property type="entry name" value="SAM-dependent_MTases_sf"/>
</dbReference>